<evidence type="ECO:0000313" key="2">
    <source>
        <dbReference type="Proteomes" id="UP001164513"/>
    </source>
</evidence>
<sequence length="80" mass="9458">MTLDNFRKDFNKKTFEDEDLEYFKGIIQKTIDTKLLTNTNFIDQVYEKVMKKLKKNHSSAMDSIISQVTNKFENNLSKDS</sequence>
<geneLocation type="plasmid" evidence="1 2">
    <name>pZSt-lp92</name>
</geneLocation>
<evidence type="ECO:0000313" key="1">
    <source>
        <dbReference type="EMBL" id="WAZ72340.1"/>
    </source>
</evidence>
<organism evidence="1 2">
    <name type="scientific">Borrelia miyamotoi</name>
    <dbReference type="NCBI Taxonomy" id="47466"/>
    <lineage>
        <taxon>Bacteria</taxon>
        <taxon>Pseudomonadati</taxon>
        <taxon>Spirochaetota</taxon>
        <taxon>Spirochaetia</taxon>
        <taxon>Spirochaetales</taxon>
        <taxon>Borreliaceae</taxon>
        <taxon>Borrelia</taxon>
    </lineage>
</organism>
<accession>A0AAX3JNY5</accession>
<gene>
    <name evidence="1" type="ORF">O5404_04580</name>
</gene>
<name>A0AAX3JNY5_9SPIR</name>
<dbReference type="RefSeq" id="WP_242450683.1">
    <property type="nucleotide sequence ID" value="NZ_CP044630.1"/>
</dbReference>
<keyword evidence="1" id="KW-0614">Plasmid</keyword>
<protein>
    <submittedName>
        <fullName evidence="1">DUF685 domain-containing protein</fullName>
    </submittedName>
</protein>
<reference evidence="1" key="1">
    <citation type="submission" date="2022-12" db="EMBL/GenBank/DDBJ databases">
        <title>B. miyamotoi WGS.</title>
        <authorList>
            <person name="Gabriele M."/>
            <person name="Kuleshov K.V."/>
            <person name="Hepner S."/>
            <person name="Hoornstra D."/>
            <person name="Hovius J.W."/>
            <person name="Platonov A.E."/>
            <person name="Fingerle V."/>
            <person name="Strube C."/>
        </authorList>
    </citation>
    <scope>NUCLEOTIDE SEQUENCE</scope>
    <source>
        <strain evidence="1">ZStruIII14-9</strain>
        <plasmid evidence="1">pZSt-lp92</plasmid>
    </source>
</reference>
<dbReference type="Pfam" id="PF05085">
    <property type="entry name" value="DUF685"/>
    <property type="match status" value="1"/>
</dbReference>
<dbReference type="Proteomes" id="UP001164513">
    <property type="component" value="Plasmid pZSt-lp92"/>
</dbReference>
<dbReference type="InterPro" id="IPR007777">
    <property type="entry name" value="DUF685"/>
</dbReference>
<dbReference type="EMBL" id="CP114721">
    <property type="protein sequence ID" value="WAZ72340.1"/>
    <property type="molecule type" value="Genomic_DNA"/>
</dbReference>
<proteinExistence type="predicted"/>
<dbReference type="AlphaFoldDB" id="A0AAX3JNY5"/>